<dbReference type="Gene3D" id="3.90.550.10">
    <property type="entry name" value="Spore Coat Polysaccharide Biosynthesis Protein SpsA, Chain A"/>
    <property type="match status" value="1"/>
</dbReference>
<dbReference type="SUPFAM" id="SSF53448">
    <property type="entry name" value="Nucleotide-diphospho-sugar transferases"/>
    <property type="match status" value="1"/>
</dbReference>
<dbReference type="PANTHER" id="PTHR43398">
    <property type="entry name" value="DOLICHOL-PHOSPHATE MANNOSYLTRANSFERASE SUBUNIT 1"/>
    <property type="match status" value="1"/>
</dbReference>
<dbReference type="PANTHER" id="PTHR43398:SF1">
    <property type="entry name" value="DOLICHOL-PHOSPHATE MANNOSYLTRANSFERASE SUBUNIT 1"/>
    <property type="match status" value="1"/>
</dbReference>
<accession>A0A7X0RKC6</accession>
<dbReference type="AlphaFoldDB" id="A0A7X0RKC6"/>
<sequence>MLVVIPTYDEAENVLAVLERIHRSAPGVHVLVVDDRSPDGTGDRVREYARHRTDTFLETGRAKTGLGTAYRTGFGWALARDYDAIVQMDADLSHPPEQIPALVAALVDHDVAVGSRYVEGGRVDDWKRSRRLVSRAGNRYVRIVLRLPVSDATAGFKAWRRQALIGIGAVESTSNGYCFQIENTWRASRLGLRIAELPITFMDRDAGESKMSGKIALEAVTRVLAWRLGELSGCRPARVSPGSRTASDERMRVR</sequence>
<comment type="similarity">
    <text evidence="1">Belongs to the glycosyltransferase 2 family.</text>
</comment>
<dbReference type="GO" id="GO:0009247">
    <property type="term" value="P:glycolipid biosynthetic process"/>
    <property type="evidence" value="ECO:0007669"/>
    <property type="project" value="TreeGrafter"/>
</dbReference>
<gene>
    <name evidence="5" type="ORF">H5V45_20690</name>
</gene>
<dbReference type="EMBL" id="JACKXE010000002">
    <property type="protein sequence ID" value="MBB6629747.1"/>
    <property type="molecule type" value="Genomic_DNA"/>
</dbReference>
<keyword evidence="3" id="KW-0808">Transferase</keyword>
<dbReference type="GO" id="GO:0004582">
    <property type="term" value="F:dolichyl-phosphate beta-D-mannosyltransferase activity"/>
    <property type="evidence" value="ECO:0007669"/>
    <property type="project" value="InterPro"/>
</dbReference>
<dbReference type="CDD" id="cd06442">
    <property type="entry name" value="DPM1_like"/>
    <property type="match status" value="1"/>
</dbReference>
<evidence type="ECO:0000256" key="1">
    <source>
        <dbReference type="ARBA" id="ARBA00006739"/>
    </source>
</evidence>
<feature type="domain" description="Glycosyltransferase 2-like" evidence="4">
    <location>
        <begin position="3"/>
        <end position="164"/>
    </location>
</feature>
<evidence type="ECO:0000256" key="3">
    <source>
        <dbReference type="ARBA" id="ARBA00022679"/>
    </source>
</evidence>
<reference evidence="5 6" key="1">
    <citation type="submission" date="2020-08" db="EMBL/GenBank/DDBJ databases">
        <authorList>
            <person name="Seo M.-J."/>
        </authorList>
    </citation>
    <scope>NUCLEOTIDE SEQUENCE [LARGE SCALE GENOMIC DNA]</scope>
    <source>
        <strain evidence="5 6">KIGAM211</strain>
    </source>
</reference>
<dbReference type="InterPro" id="IPR039528">
    <property type="entry name" value="DPM1-like"/>
</dbReference>
<comment type="caution">
    <text evidence="5">The sequence shown here is derived from an EMBL/GenBank/DDBJ whole genome shotgun (WGS) entry which is preliminary data.</text>
</comment>
<evidence type="ECO:0000256" key="2">
    <source>
        <dbReference type="ARBA" id="ARBA00022676"/>
    </source>
</evidence>
<protein>
    <submittedName>
        <fullName evidence="5">Polyprenol monophosphomannose synthase</fullName>
    </submittedName>
</protein>
<dbReference type="InterPro" id="IPR001173">
    <property type="entry name" value="Glyco_trans_2-like"/>
</dbReference>
<organism evidence="5 6">
    <name type="scientific">Nocardioides luti</name>
    <dbReference type="NCBI Taxonomy" id="2761101"/>
    <lineage>
        <taxon>Bacteria</taxon>
        <taxon>Bacillati</taxon>
        <taxon>Actinomycetota</taxon>
        <taxon>Actinomycetes</taxon>
        <taxon>Propionibacteriales</taxon>
        <taxon>Nocardioidaceae</taxon>
        <taxon>Nocardioides</taxon>
    </lineage>
</organism>
<proteinExistence type="inferred from homology"/>
<dbReference type="GO" id="GO:0016020">
    <property type="term" value="C:membrane"/>
    <property type="evidence" value="ECO:0007669"/>
    <property type="project" value="GOC"/>
</dbReference>
<dbReference type="FunFam" id="3.90.550.10:FF:000122">
    <property type="entry name" value="Dolichol-phosphate mannosyltransferase subunit 1"/>
    <property type="match status" value="1"/>
</dbReference>
<keyword evidence="6" id="KW-1185">Reference proteome</keyword>
<evidence type="ECO:0000313" key="5">
    <source>
        <dbReference type="EMBL" id="MBB6629747.1"/>
    </source>
</evidence>
<dbReference type="Pfam" id="PF00535">
    <property type="entry name" value="Glycos_transf_2"/>
    <property type="match status" value="1"/>
</dbReference>
<evidence type="ECO:0000259" key="4">
    <source>
        <dbReference type="Pfam" id="PF00535"/>
    </source>
</evidence>
<dbReference type="InterPro" id="IPR029044">
    <property type="entry name" value="Nucleotide-diphossugar_trans"/>
</dbReference>
<name>A0A7X0RKC6_9ACTN</name>
<evidence type="ECO:0000313" key="6">
    <source>
        <dbReference type="Proteomes" id="UP000523955"/>
    </source>
</evidence>
<keyword evidence="2" id="KW-0328">Glycosyltransferase</keyword>
<dbReference type="Proteomes" id="UP000523955">
    <property type="component" value="Unassembled WGS sequence"/>
</dbReference>